<evidence type="ECO:0000256" key="3">
    <source>
        <dbReference type="SAM" id="MobiDB-lite"/>
    </source>
</evidence>
<evidence type="ECO:0000256" key="2">
    <source>
        <dbReference type="ARBA" id="ARBA00023306"/>
    </source>
</evidence>
<organism evidence="4 5">
    <name type="scientific">Entamoeba invadens IP1</name>
    <dbReference type="NCBI Taxonomy" id="370355"/>
    <lineage>
        <taxon>Eukaryota</taxon>
        <taxon>Amoebozoa</taxon>
        <taxon>Evosea</taxon>
        <taxon>Archamoebae</taxon>
        <taxon>Mastigamoebida</taxon>
        <taxon>Entamoebidae</taxon>
        <taxon>Entamoeba</taxon>
    </lineage>
</organism>
<dbReference type="RefSeq" id="XP_004185000.1">
    <property type="nucleotide sequence ID" value="XM_004184952.1"/>
</dbReference>
<name>A0A0A1TWP0_ENTIV</name>
<dbReference type="InterPro" id="IPR016024">
    <property type="entry name" value="ARM-type_fold"/>
</dbReference>
<dbReference type="EMBL" id="KB207048">
    <property type="protein sequence ID" value="ELP85654.1"/>
    <property type="molecule type" value="Genomic_DNA"/>
</dbReference>
<comment type="similarity">
    <text evidence="1">Belongs to the SAPS family.</text>
</comment>
<dbReference type="VEuPathDB" id="AmoebaDB:EIN_409730"/>
<dbReference type="PANTHER" id="PTHR12634:SF8">
    <property type="entry name" value="FIERY MOUNTAIN, ISOFORM D"/>
    <property type="match status" value="1"/>
</dbReference>
<keyword evidence="2" id="KW-0131">Cell cycle</keyword>
<dbReference type="Gene3D" id="1.25.10.10">
    <property type="entry name" value="Leucine-rich Repeat Variant"/>
    <property type="match status" value="1"/>
</dbReference>
<evidence type="ECO:0000256" key="1">
    <source>
        <dbReference type="ARBA" id="ARBA00006180"/>
    </source>
</evidence>
<dbReference type="PANTHER" id="PTHR12634">
    <property type="entry name" value="SIT4 YEAST -ASSOCIATING PROTEIN-RELATED"/>
    <property type="match status" value="1"/>
</dbReference>
<feature type="compositionally biased region" description="Acidic residues" evidence="3">
    <location>
        <begin position="469"/>
        <end position="495"/>
    </location>
</feature>
<sequence>MNWADSLLYPPLQSPIDLLLSKSECTLEELLECEDFPQEFQSNSSLVEFCKEPAIIKRILQYTMYDYPKDVDQSLSNKFHLVCVSIFAEPSQLSEVIGSTQELVDYVFAAIASENKTKMGAAGLVLSSVISSDNYLVYKRFTEDETIIKTIMENYDVPGFLDSIFQFMHLENDDKYSGVIEYICKFGFIKNILQTMMNSTDLDTITNISTFIHNIVVWKVSYTNSKAIKFLSLLNQNEFLQSFVEFAFVSKDYFVVEHILRDVSNILACSTFLVYPDQNNLPGIFKSVLTQINKFPDIFHLKNTSCVINNLLYVVLSLVLSGFDTIIDAIVASNTMKLLVELLYGDHMSTIVRQSVLMAISAVISSKVSKVLISLLDDGKFLKLLVEKDKESVAIQAEKNIGPDYWLVAASIMKNLYEMVPEEESDIGEVERIIIDDNEFMEYVKNIVIPRDEAQSEYFTTTDYGRDEDNYDEDSNEEVEEENDVNDDVNEDEQQ</sequence>
<feature type="region of interest" description="Disordered" evidence="3">
    <location>
        <begin position="458"/>
        <end position="495"/>
    </location>
</feature>
<evidence type="ECO:0000313" key="5">
    <source>
        <dbReference type="Proteomes" id="UP000014680"/>
    </source>
</evidence>
<dbReference type="OrthoDB" id="295029at2759"/>
<dbReference type="KEGG" id="eiv:EIN_409730"/>
<evidence type="ECO:0000313" key="4">
    <source>
        <dbReference type="EMBL" id="ELP85654.1"/>
    </source>
</evidence>
<dbReference type="InterPro" id="IPR007587">
    <property type="entry name" value="SAPS"/>
</dbReference>
<dbReference type="Proteomes" id="UP000014680">
    <property type="component" value="Unassembled WGS sequence"/>
</dbReference>
<accession>A0A0A1TWP0</accession>
<dbReference type="SUPFAM" id="SSF48371">
    <property type="entry name" value="ARM repeat"/>
    <property type="match status" value="1"/>
</dbReference>
<dbReference type="GO" id="GO:0005634">
    <property type="term" value="C:nucleus"/>
    <property type="evidence" value="ECO:0007669"/>
    <property type="project" value="TreeGrafter"/>
</dbReference>
<dbReference type="GO" id="GO:0005829">
    <property type="term" value="C:cytosol"/>
    <property type="evidence" value="ECO:0007669"/>
    <property type="project" value="TreeGrafter"/>
</dbReference>
<proteinExistence type="inferred from homology"/>
<keyword evidence="5" id="KW-1185">Reference proteome</keyword>
<dbReference type="GeneID" id="14884625"/>
<gene>
    <name evidence="4" type="ORF">EIN_409730</name>
</gene>
<protein>
    <submittedName>
        <fullName evidence="4">Uncharacterized protein</fullName>
    </submittedName>
</protein>
<reference evidence="4 5" key="1">
    <citation type="submission" date="2012-10" db="EMBL/GenBank/DDBJ databases">
        <authorList>
            <person name="Zafar N."/>
            <person name="Inman J."/>
            <person name="Hall N."/>
            <person name="Lorenzi H."/>
            <person name="Caler E."/>
        </authorList>
    </citation>
    <scope>NUCLEOTIDE SEQUENCE [LARGE SCALE GENOMIC DNA]</scope>
    <source>
        <strain evidence="4 5">IP1</strain>
    </source>
</reference>
<dbReference type="GO" id="GO:0019903">
    <property type="term" value="F:protein phosphatase binding"/>
    <property type="evidence" value="ECO:0007669"/>
    <property type="project" value="InterPro"/>
</dbReference>
<dbReference type="AlphaFoldDB" id="A0A0A1TWP0"/>
<dbReference type="InterPro" id="IPR011989">
    <property type="entry name" value="ARM-like"/>
</dbReference>
<dbReference type="GO" id="GO:0019888">
    <property type="term" value="F:protein phosphatase regulator activity"/>
    <property type="evidence" value="ECO:0007669"/>
    <property type="project" value="TreeGrafter"/>
</dbReference>